<organism evidence="12 13">
    <name type="scientific">Priestia taiwanensis</name>
    <dbReference type="NCBI Taxonomy" id="1347902"/>
    <lineage>
        <taxon>Bacteria</taxon>
        <taxon>Bacillati</taxon>
        <taxon>Bacillota</taxon>
        <taxon>Bacilli</taxon>
        <taxon>Bacillales</taxon>
        <taxon>Bacillaceae</taxon>
        <taxon>Priestia</taxon>
    </lineage>
</organism>
<evidence type="ECO:0000256" key="3">
    <source>
        <dbReference type="ARBA" id="ARBA00022642"/>
    </source>
</evidence>
<keyword evidence="5 10" id="KW-0548">Nucleotidyltransferase</keyword>
<comment type="caution">
    <text evidence="12">The sequence shown here is derived from an EMBL/GenBank/DDBJ whole genome shotgun (WGS) entry which is preliminary data.</text>
</comment>
<evidence type="ECO:0000313" key="12">
    <source>
        <dbReference type="EMBL" id="GGE74769.1"/>
    </source>
</evidence>
<dbReference type="Proteomes" id="UP000605259">
    <property type="component" value="Unassembled WGS sequence"/>
</dbReference>
<evidence type="ECO:0000256" key="7">
    <source>
        <dbReference type="ARBA" id="ARBA00022840"/>
    </source>
</evidence>
<feature type="domain" description="Cytidyltransferase-like" evidence="11">
    <location>
        <begin position="6"/>
        <end position="162"/>
    </location>
</feature>
<dbReference type="GO" id="GO:0009435">
    <property type="term" value="P:NAD+ biosynthetic process"/>
    <property type="evidence" value="ECO:0007669"/>
    <property type="project" value="UniProtKB-UniRule"/>
</dbReference>
<dbReference type="NCBIfam" id="NF000841">
    <property type="entry name" value="PRK00071.1-4"/>
    <property type="match status" value="1"/>
</dbReference>
<protein>
    <recommendedName>
        <fullName evidence="10">Probable nicotinate-nucleotide adenylyltransferase</fullName>
        <ecNumber evidence="10">2.7.7.18</ecNumber>
    </recommendedName>
    <alternativeName>
        <fullName evidence="10">Deamido-NAD(+) diphosphorylase</fullName>
    </alternativeName>
    <alternativeName>
        <fullName evidence="10">Deamido-NAD(+) pyrophosphorylase</fullName>
    </alternativeName>
    <alternativeName>
        <fullName evidence="10">Nicotinate mononucleotide adenylyltransferase</fullName>
        <shortName evidence="10">NaMN adenylyltransferase</shortName>
    </alternativeName>
</protein>
<keyword evidence="6 10" id="KW-0547">Nucleotide-binding</keyword>
<evidence type="ECO:0000256" key="2">
    <source>
        <dbReference type="ARBA" id="ARBA00005019"/>
    </source>
</evidence>
<reference evidence="12" key="2">
    <citation type="submission" date="2020-09" db="EMBL/GenBank/DDBJ databases">
        <authorList>
            <person name="Sun Q."/>
            <person name="Zhou Y."/>
        </authorList>
    </citation>
    <scope>NUCLEOTIDE SEQUENCE</scope>
    <source>
        <strain evidence="12">CGMCC 1.12698</strain>
    </source>
</reference>
<dbReference type="NCBIfam" id="NF000840">
    <property type="entry name" value="PRK00071.1-3"/>
    <property type="match status" value="1"/>
</dbReference>
<sequence>MGKIGIVGGTFDPIHCGHLLIGNEVKEALSLDEIWYMPNKVPPHKKEKKLTSTENRLRMIELAIASNKDFALAIDELEREGVSYTYDTMKMLREKYPHHTFYFIIGGDMVEYLPKWYRVDELLQFVQFVGVTRPGYTVKSPYSIITLEIPEFSVSSSLIRDRIKNRKSIRYLVPTNIQHYIEENGLYE</sequence>
<dbReference type="GO" id="GO:0004515">
    <property type="term" value="F:nicotinate-nucleotide adenylyltransferase activity"/>
    <property type="evidence" value="ECO:0007669"/>
    <property type="project" value="UniProtKB-UniRule"/>
</dbReference>
<comment type="pathway">
    <text evidence="2 10">Cofactor biosynthesis; NAD(+) biosynthesis; deamido-NAD(+) from nicotinate D-ribonucleotide: step 1/1.</text>
</comment>
<dbReference type="PANTHER" id="PTHR39321">
    <property type="entry name" value="NICOTINATE-NUCLEOTIDE ADENYLYLTRANSFERASE-RELATED"/>
    <property type="match status" value="1"/>
</dbReference>
<keyword evidence="4 10" id="KW-0808">Transferase</keyword>
<dbReference type="GO" id="GO:0005524">
    <property type="term" value="F:ATP binding"/>
    <property type="evidence" value="ECO:0007669"/>
    <property type="project" value="UniProtKB-KW"/>
</dbReference>
<keyword evidence="13" id="KW-1185">Reference proteome</keyword>
<dbReference type="EMBL" id="BMFK01000002">
    <property type="protein sequence ID" value="GGE74769.1"/>
    <property type="molecule type" value="Genomic_DNA"/>
</dbReference>
<reference evidence="12" key="1">
    <citation type="journal article" date="2014" name="Int. J. Syst. Evol. Microbiol.">
        <title>Complete genome sequence of Corynebacterium casei LMG S-19264T (=DSM 44701T), isolated from a smear-ripened cheese.</title>
        <authorList>
            <consortium name="US DOE Joint Genome Institute (JGI-PGF)"/>
            <person name="Walter F."/>
            <person name="Albersmeier A."/>
            <person name="Kalinowski J."/>
            <person name="Ruckert C."/>
        </authorList>
    </citation>
    <scope>NUCLEOTIDE SEQUENCE</scope>
    <source>
        <strain evidence="12">CGMCC 1.12698</strain>
    </source>
</reference>
<name>A0A917EQB2_9BACI</name>
<dbReference type="InterPro" id="IPR005248">
    <property type="entry name" value="NadD/NMNAT"/>
</dbReference>
<evidence type="ECO:0000256" key="5">
    <source>
        <dbReference type="ARBA" id="ARBA00022695"/>
    </source>
</evidence>
<dbReference type="SUPFAM" id="SSF52374">
    <property type="entry name" value="Nucleotidylyl transferase"/>
    <property type="match status" value="1"/>
</dbReference>
<keyword evidence="3 10" id="KW-0662">Pyridine nucleotide biosynthesis</keyword>
<evidence type="ECO:0000256" key="4">
    <source>
        <dbReference type="ARBA" id="ARBA00022679"/>
    </source>
</evidence>
<evidence type="ECO:0000259" key="11">
    <source>
        <dbReference type="Pfam" id="PF01467"/>
    </source>
</evidence>
<evidence type="ECO:0000256" key="6">
    <source>
        <dbReference type="ARBA" id="ARBA00022741"/>
    </source>
</evidence>
<keyword evidence="8 10" id="KW-0520">NAD</keyword>
<dbReference type="NCBIfam" id="TIGR00482">
    <property type="entry name" value="nicotinate (nicotinamide) nucleotide adenylyltransferase"/>
    <property type="match status" value="1"/>
</dbReference>
<evidence type="ECO:0000313" key="13">
    <source>
        <dbReference type="Proteomes" id="UP000605259"/>
    </source>
</evidence>
<evidence type="ECO:0000256" key="10">
    <source>
        <dbReference type="HAMAP-Rule" id="MF_00244"/>
    </source>
</evidence>
<comment type="catalytic activity">
    <reaction evidence="9 10">
        <text>nicotinate beta-D-ribonucleotide + ATP + H(+) = deamido-NAD(+) + diphosphate</text>
        <dbReference type="Rhea" id="RHEA:22860"/>
        <dbReference type="ChEBI" id="CHEBI:15378"/>
        <dbReference type="ChEBI" id="CHEBI:30616"/>
        <dbReference type="ChEBI" id="CHEBI:33019"/>
        <dbReference type="ChEBI" id="CHEBI:57502"/>
        <dbReference type="ChEBI" id="CHEBI:58437"/>
        <dbReference type="EC" id="2.7.7.18"/>
    </reaction>
</comment>
<dbReference type="InterPro" id="IPR014729">
    <property type="entry name" value="Rossmann-like_a/b/a_fold"/>
</dbReference>
<dbReference type="InterPro" id="IPR004821">
    <property type="entry name" value="Cyt_trans-like"/>
</dbReference>
<dbReference type="NCBIfam" id="TIGR00125">
    <property type="entry name" value="cyt_tran_rel"/>
    <property type="match status" value="1"/>
</dbReference>
<dbReference type="HAMAP" id="MF_00244">
    <property type="entry name" value="NaMN_adenylyltr"/>
    <property type="match status" value="1"/>
</dbReference>
<dbReference type="Gene3D" id="3.40.50.620">
    <property type="entry name" value="HUPs"/>
    <property type="match status" value="1"/>
</dbReference>
<comment type="function">
    <text evidence="1 10">Catalyzes the reversible adenylation of nicotinate mononucleotide (NaMN) to nicotinic acid adenine dinucleotide (NaAD).</text>
</comment>
<dbReference type="PANTHER" id="PTHR39321:SF3">
    <property type="entry name" value="PHOSPHOPANTETHEINE ADENYLYLTRANSFERASE"/>
    <property type="match status" value="1"/>
</dbReference>
<comment type="similarity">
    <text evidence="10">Belongs to the NadD family.</text>
</comment>
<dbReference type="Pfam" id="PF01467">
    <property type="entry name" value="CTP_transf_like"/>
    <property type="match status" value="1"/>
</dbReference>
<dbReference type="CDD" id="cd02165">
    <property type="entry name" value="NMNAT"/>
    <property type="match status" value="1"/>
</dbReference>
<gene>
    <name evidence="10 12" type="primary">nadD</name>
    <name evidence="12" type="ORF">GCM10007140_25790</name>
</gene>
<accession>A0A917EQB2</accession>
<dbReference type="FunFam" id="3.40.50.620:FF:000079">
    <property type="entry name" value="Probable nicotinate-nucleotide adenylyltransferase"/>
    <property type="match status" value="1"/>
</dbReference>
<evidence type="ECO:0000256" key="1">
    <source>
        <dbReference type="ARBA" id="ARBA00002324"/>
    </source>
</evidence>
<dbReference type="AlphaFoldDB" id="A0A917EQB2"/>
<proteinExistence type="inferred from homology"/>
<dbReference type="RefSeq" id="WP_188388902.1">
    <property type="nucleotide sequence ID" value="NZ_BMFK01000002.1"/>
</dbReference>
<evidence type="ECO:0000256" key="9">
    <source>
        <dbReference type="ARBA" id="ARBA00048721"/>
    </source>
</evidence>
<dbReference type="EC" id="2.7.7.18" evidence="10"/>
<keyword evidence="7 10" id="KW-0067">ATP-binding</keyword>
<evidence type="ECO:0000256" key="8">
    <source>
        <dbReference type="ARBA" id="ARBA00023027"/>
    </source>
</evidence>